<gene>
    <name evidence="3" type="ORF">PgNI_11997</name>
</gene>
<reference evidence="3" key="2">
    <citation type="submission" date="2019-10" db="EMBL/GenBank/DDBJ databases">
        <authorList>
            <consortium name="NCBI Genome Project"/>
        </authorList>
    </citation>
    <scope>NUCLEOTIDE SEQUENCE</scope>
    <source>
        <strain evidence="3">NI907</strain>
    </source>
</reference>
<proteinExistence type="predicted"/>
<dbReference type="Proteomes" id="UP000515153">
    <property type="component" value="Unplaced"/>
</dbReference>
<protein>
    <submittedName>
        <fullName evidence="3">Uncharacterized protein</fullName>
    </submittedName>
</protein>
<reference evidence="3" key="1">
    <citation type="journal article" date="2019" name="Mol. Biol. Evol.">
        <title>Blast fungal genomes show frequent chromosomal changes, gene gains and losses, and effector gene turnover.</title>
        <authorList>
            <person name="Gomez Luciano L.B."/>
            <person name="Jason Tsai I."/>
            <person name="Chuma I."/>
            <person name="Tosa Y."/>
            <person name="Chen Y.H."/>
            <person name="Li J.Y."/>
            <person name="Li M.Y."/>
            <person name="Jade Lu M.Y."/>
            <person name="Nakayashiki H."/>
            <person name="Li W.H."/>
        </authorList>
    </citation>
    <scope>NUCLEOTIDE SEQUENCE</scope>
    <source>
        <strain evidence="3">NI907</strain>
    </source>
</reference>
<keyword evidence="2" id="KW-1185">Reference proteome</keyword>
<feature type="signal peptide" evidence="1">
    <location>
        <begin position="1"/>
        <end position="21"/>
    </location>
</feature>
<accession>A0A6P8AQC6</accession>
<keyword evidence="1" id="KW-0732">Signal</keyword>
<feature type="chain" id="PRO_5028200541" evidence="1">
    <location>
        <begin position="22"/>
        <end position="111"/>
    </location>
</feature>
<dbReference type="GeneID" id="41966859"/>
<name>A0A6P8AQC6_PYRGI</name>
<evidence type="ECO:0000313" key="2">
    <source>
        <dbReference type="Proteomes" id="UP000515153"/>
    </source>
</evidence>
<sequence>MKIQRIPSLAVIFGLANLALARNKRKPGPTQDGSSPLLWCEADLYILGFSGTKPILVEEQDIWPFPGQAVFKHGAYTVTVTVDDRCEPLRADGLIEGLHILKILSEQSKAR</sequence>
<evidence type="ECO:0000313" key="3">
    <source>
        <dbReference type="RefSeq" id="XP_030977116.1"/>
    </source>
</evidence>
<dbReference type="RefSeq" id="XP_030977116.1">
    <property type="nucleotide sequence ID" value="XM_031131954.1"/>
</dbReference>
<reference evidence="3" key="3">
    <citation type="submission" date="2025-08" db="UniProtKB">
        <authorList>
            <consortium name="RefSeq"/>
        </authorList>
    </citation>
    <scope>IDENTIFICATION</scope>
    <source>
        <strain evidence="3">NI907</strain>
    </source>
</reference>
<dbReference type="KEGG" id="pgri:PgNI_11997"/>
<evidence type="ECO:0000256" key="1">
    <source>
        <dbReference type="SAM" id="SignalP"/>
    </source>
</evidence>
<organism evidence="2 3">
    <name type="scientific">Pyricularia grisea</name>
    <name type="common">Crabgrass-specific blast fungus</name>
    <name type="synonym">Magnaporthe grisea</name>
    <dbReference type="NCBI Taxonomy" id="148305"/>
    <lineage>
        <taxon>Eukaryota</taxon>
        <taxon>Fungi</taxon>
        <taxon>Dikarya</taxon>
        <taxon>Ascomycota</taxon>
        <taxon>Pezizomycotina</taxon>
        <taxon>Sordariomycetes</taxon>
        <taxon>Sordariomycetidae</taxon>
        <taxon>Magnaporthales</taxon>
        <taxon>Pyriculariaceae</taxon>
        <taxon>Pyricularia</taxon>
    </lineage>
</organism>
<dbReference type="AlphaFoldDB" id="A0A6P8AQC6"/>